<reference evidence="14" key="1">
    <citation type="submission" date="2022-01" db="EMBL/GenBank/DDBJ databases">
        <authorList>
            <person name="King R."/>
        </authorList>
    </citation>
    <scope>NUCLEOTIDE SEQUENCE</scope>
</reference>
<dbReference type="Proteomes" id="UP001153620">
    <property type="component" value="Chromosome 4"/>
</dbReference>
<dbReference type="InterPro" id="IPR001628">
    <property type="entry name" value="Znf_hrmn_rcpt"/>
</dbReference>
<dbReference type="PROSITE" id="PS51843">
    <property type="entry name" value="NR_LBD"/>
    <property type="match status" value="1"/>
</dbReference>
<feature type="region of interest" description="Disordered" evidence="11">
    <location>
        <begin position="489"/>
        <end position="554"/>
    </location>
</feature>
<comment type="subcellular location">
    <subcellularLocation>
        <location evidence="1">Nucleus</location>
    </subcellularLocation>
</comment>
<evidence type="ECO:0000256" key="2">
    <source>
        <dbReference type="ARBA" id="ARBA00008092"/>
    </source>
</evidence>
<evidence type="ECO:0000256" key="9">
    <source>
        <dbReference type="ARBA" id="ARBA00023170"/>
    </source>
</evidence>
<feature type="domain" description="NR LBD" evidence="13">
    <location>
        <begin position="234"/>
        <end position="481"/>
    </location>
</feature>
<name>A0A9N9S817_9DIPT</name>
<proteinExistence type="inferred from homology"/>
<feature type="region of interest" description="Disordered" evidence="11">
    <location>
        <begin position="1"/>
        <end position="53"/>
    </location>
</feature>
<dbReference type="EMBL" id="OU895880">
    <property type="protein sequence ID" value="CAG9811043.1"/>
    <property type="molecule type" value="Genomic_DNA"/>
</dbReference>
<keyword evidence="9" id="KW-0675">Receptor</keyword>
<dbReference type="GO" id="GO:0000122">
    <property type="term" value="P:negative regulation of transcription by RNA polymerase II"/>
    <property type="evidence" value="ECO:0007669"/>
    <property type="project" value="TreeGrafter"/>
</dbReference>
<dbReference type="PRINTS" id="PR00398">
    <property type="entry name" value="STRDHORMONER"/>
</dbReference>
<protein>
    <submittedName>
        <fullName evidence="14">Uncharacterized protein</fullName>
    </submittedName>
</protein>
<evidence type="ECO:0000256" key="4">
    <source>
        <dbReference type="ARBA" id="ARBA00022771"/>
    </source>
</evidence>
<evidence type="ECO:0000256" key="8">
    <source>
        <dbReference type="ARBA" id="ARBA00023163"/>
    </source>
</evidence>
<dbReference type="Gene3D" id="3.30.50.10">
    <property type="entry name" value="Erythroid Transcription Factor GATA-1, subunit A"/>
    <property type="match status" value="1"/>
</dbReference>
<comment type="similarity">
    <text evidence="2">Belongs to the nuclear hormone receptor family. NR1 subfamily.</text>
</comment>
<dbReference type="SMART" id="SM00430">
    <property type="entry name" value="HOLI"/>
    <property type="match status" value="1"/>
</dbReference>
<dbReference type="InterPro" id="IPR013088">
    <property type="entry name" value="Znf_NHR/GATA"/>
</dbReference>
<evidence type="ECO:0000259" key="13">
    <source>
        <dbReference type="PROSITE" id="PS51843"/>
    </source>
</evidence>
<evidence type="ECO:0000313" key="14">
    <source>
        <dbReference type="EMBL" id="CAG9811043.1"/>
    </source>
</evidence>
<keyword evidence="15" id="KW-1185">Reference proteome</keyword>
<dbReference type="SMART" id="SM00399">
    <property type="entry name" value="ZnF_C4"/>
    <property type="match status" value="1"/>
</dbReference>
<keyword evidence="8" id="KW-0804">Transcription</keyword>
<dbReference type="GO" id="GO:0005634">
    <property type="term" value="C:nucleus"/>
    <property type="evidence" value="ECO:0007669"/>
    <property type="project" value="UniProtKB-SubCell"/>
</dbReference>
<dbReference type="OrthoDB" id="7634782at2759"/>
<evidence type="ECO:0000256" key="5">
    <source>
        <dbReference type="ARBA" id="ARBA00022833"/>
    </source>
</evidence>
<evidence type="ECO:0000256" key="7">
    <source>
        <dbReference type="ARBA" id="ARBA00023125"/>
    </source>
</evidence>
<evidence type="ECO:0000256" key="11">
    <source>
        <dbReference type="SAM" id="MobiDB-lite"/>
    </source>
</evidence>
<dbReference type="GO" id="GO:0000978">
    <property type="term" value="F:RNA polymerase II cis-regulatory region sequence-specific DNA binding"/>
    <property type="evidence" value="ECO:0007669"/>
    <property type="project" value="TreeGrafter"/>
</dbReference>
<evidence type="ECO:0000256" key="3">
    <source>
        <dbReference type="ARBA" id="ARBA00022723"/>
    </source>
</evidence>
<dbReference type="PROSITE" id="PS51030">
    <property type="entry name" value="NUCLEAR_REC_DBD_2"/>
    <property type="match status" value="1"/>
</dbReference>
<keyword evidence="10" id="KW-0539">Nucleus</keyword>
<dbReference type="SUPFAM" id="SSF48508">
    <property type="entry name" value="Nuclear receptor ligand-binding domain"/>
    <property type="match status" value="1"/>
</dbReference>
<evidence type="ECO:0000256" key="1">
    <source>
        <dbReference type="ARBA" id="ARBA00004123"/>
    </source>
</evidence>
<keyword evidence="5" id="KW-0862">Zinc</keyword>
<dbReference type="GO" id="GO:0009755">
    <property type="term" value="P:hormone-mediated signaling pathway"/>
    <property type="evidence" value="ECO:0007669"/>
    <property type="project" value="TreeGrafter"/>
</dbReference>
<dbReference type="InterPro" id="IPR001728">
    <property type="entry name" value="ThyrH_rcpt"/>
</dbReference>
<dbReference type="Pfam" id="PF00104">
    <property type="entry name" value="Hormone_recep"/>
    <property type="match status" value="1"/>
</dbReference>
<accession>A0A9N9S817</accession>
<dbReference type="GO" id="GO:0008270">
    <property type="term" value="F:zinc ion binding"/>
    <property type="evidence" value="ECO:0007669"/>
    <property type="project" value="UniProtKB-KW"/>
</dbReference>
<feature type="compositionally biased region" description="Low complexity" evidence="11">
    <location>
        <begin position="652"/>
        <end position="668"/>
    </location>
</feature>
<evidence type="ECO:0000313" key="15">
    <source>
        <dbReference type="Proteomes" id="UP001153620"/>
    </source>
</evidence>
<dbReference type="GO" id="GO:0004879">
    <property type="term" value="F:nuclear receptor activity"/>
    <property type="evidence" value="ECO:0007669"/>
    <property type="project" value="InterPro"/>
</dbReference>
<feature type="compositionally biased region" description="Low complexity" evidence="11">
    <location>
        <begin position="532"/>
        <end position="544"/>
    </location>
</feature>
<dbReference type="PANTHER" id="PTHR24082">
    <property type="entry name" value="NUCLEAR HORMONE RECEPTOR"/>
    <property type="match status" value="1"/>
</dbReference>
<dbReference type="InterPro" id="IPR035500">
    <property type="entry name" value="NHR-like_dom_sf"/>
</dbReference>
<organism evidence="14 15">
    <name type="scientific">Chironomus riparius</name>
    <dbReference type="NCBI Taxonomy" id="315576"/>
    <lineage>
        <taxon>Eukaryota</taxon>
        <taxon>Metazoa</taxon>
        <taxon>Ecdysozoa</taxon>
        <taxon>Arthropoda</taxon>
        <taxon>Hexapoda</taxon>
        <taxon>Insecta</taxon>
        <taxon>Pterygota</taxon>
        <taxon>Neoptera</taxon>
        <taxon>Endopterygota</taxon>
        <taxon>Diptera</taxon>
        <taxon>Nematocera</taxon>
        <taxon>Chironomoidea</taxon>
        <taxon>Chironomidae</taxon>
        <taxon>Chironominae</taxon>
        <taxon>Chironomus</taxon>
    </lineage>
</organism>
<evidence type="ECO:0000259" key="12">
    <source>
        <dbReference type="PROSITE" id="PS51030"/>
    </source>
</evidence>
<keyword evidence="6" id="KW-0805">Transcription regulation</keyword>
<feature type="domain" description="Nuclear receptor" evidence="12">
    <location>
        <begin position="116"/>
        <end position="199"/>
    </location>
</feature>
<keyword evidence="7" id="KW-0238">DNA-binding</keyword>
<dbReference type="PANTHER" id="PTHR24082:SF473">
    <property type="entry name" value="ECDYSONE-INDUCED PROTEIN 75B, ISOFORM B"/>
    <property type="match status" value="1"/>
</dbReference>
<dbReference type="Gene3D" id="1.10.565.10">
    <property type="entry name" value="Retinoid X Receptor"/>
    <property type="match status" value="1"/>
</dbReference>
<feature type="compositionally biased region" description="Polar residues" evidence="11">
    <location>
        <begin position="587"/>
        <end position="605"/>
    </location>
</feature>
<dbReference type="PRINTS" id="PR00546">
    <property type="entry name" value="THYROIDHORMR"/>
</dbReference>
<feature type="compositionally biased region" description="Low complexity" evidence="11">
    <location>
        <begin position="86"/>
        <end position="101"/>
    </location>
</feature>
<feature type="region of interest" description="Disordered" evidence="11">
    <location>
        <begin position="635"/>
        <end position="670"/>
    </location>
</feature>
<dbReference type="InterPro" id="IPR050234">
    <property type="entry name" value="Nuclear_hormone_rcpt_NR1"/>
</dbReference>
<dbReference type="SUPFAM" id="SSF57716">
    <property type="entry name" value="Glucocorticoid receptor-like (DNA-binding domain)"/>
    <property type="match status" value="1"/>
</dbReference>
<keyword evidence="4" id="KW-0863">Zinc-finger</keyword>
<dbReference type="AlphaFoldDB" id="A0A9N9S817"/>
<dbReference type="Pfam" id="PF00105">
    <property type="entry name" value="zf-C4"/>
    <property type="match status" value="1"/>
</dbReference>
<feature type="compositionally biased region" description="Low complexity" evidence="11">
    <location>
        <begin position="8"/>
        <end position="19"/>
    </location>
</feature>
<dbReference type="GO" id="GO:0030154">
    <property type="term" value="P:cell differentiation"/>
    <property type="evidence" value="ECO:0007669"/>
    <property type="project" value="TreeGrafter"/>
</dbReference>
<feature type="compositionally biased region" description="Low complexity" evidence="11">
    <location>
        <begin position="27"/>
        <end position="46"/>
    </location>
</feature>
<reference evidence="14" key="2">
    <citation type="submission" date="2022-10" db="EMBL/GenBank/DDBJ databases">
        <authorList>
            <consortium name="ENA_rothamsted_submissions"/>
            <consortium name="culmorum"/>
            <person name="King R."/>
        </authorList>
    </citation>
    <scope>NUCLEOTIDE SEQUENCE</scope>
</reference>
<evidence type="ECO:0000256" key="10">
    <source>
        <dbReference type="ARBA" id="ARBA00023242"/>
    </source>
</evidence>
<gene>
    <name evidence="14" type="ORF">CHIRRI_LOCUS13852</name>
</gene>
<feature type="region of interest" description="Disordered" evidence="11">
    <location>
        <begin position="578"/>
        <end position="605"/>
    </location>
</feature>
<keyword evidence="3" id="KW-0479">Metal-binding</keyword>
<feature type="region of interest" description="Disordered" evidence="11">
    <location>
        <begin position="72"/>
        <end position="101"/>
    </location>
</feature>
<sequence length="837" mass="92732">MLQSKPIALPSTSSTLAPSSHRHATKRAQQSQSQQSTVQKKVSAVDASDDDDVLILDEPRRWTKKRRLLGKYEKKCSSGGEDDSGTEPGSSSSSSGTPSDGEFNCECANDSGCDDEDDEEVCDNKDHHKDHIDELCWQLEENFKENNGFFRRSIQQKIQYRPCTKNQQCMIQRVNRNRCQYCRLKKCIAVGMSRDAVRFGRVPKREKARIEAAMQQQTRNRALTTHVWTDGIEDVQSIIDTVVGAHMETCEFTRERVREMKLRAKDCPNYTEPTRACPLNPAPEIQSEQEFSQRFADVIRGVIEFAGKIPGFELLAQGDKFTLLKAGLFDALFVRLIGMFDTSLDSIVCLNGQLMRRDSIQNGANARFLVDSTFKFAERINAMQLNDAEVALFCAVVLIAPDRHGIRNYELIQRMHAKLKQCLQHVIVKGRPNEPEFMGNLMNTIGDLKTLSTLHTEKLVVFRNEMNQQMSNGLEQQIQVTDVSTLQKPLTQQQTLNSTTSPPLNGHPYQQSPSPHHQPQIRMCPRIMDAQSSDGSMSTITSSEPSPPPPQMQMCPAKQSPILLAKLQGCPMGYQAQQQQQRKIIQHRSSTESPTSQQQLSHPNIPAGTTITAVTRPMTQGGQTTVVQTVTRKLDSPTDSGIESGSDGGCINGSKIGSGSSSCSSPRSSLEDVPVMTQSLAESLPTLKRALEKPAIFDPNMYHKKFRRCPQGSDGGSPPIMIHHNEPSQLQTILTAPRNNGHLAMTHSNLVDRLKMAPKMSEEHRKNQELLNRFIDQGGVIKSTAKVHISSAPMVDSMEGAPLNLSKKTAQTTTIVIGNGGSVSVNGDADTKIMVEA</sequence>
<feature type="compositionally biased region" description="Low complexity" evidence="11">
    <location>
        <begin position="489"/>
        <end position="520"/>
    </location>
</feature>
<evidence type="ECO:0000256" key="6">
    <source>
        <dbReference type="ARBA" id="ARBA00023015"/>
    </source>
</evidence>
<dbReference type="InterPro" id="IPR001723">
    <property type="entry name" value="Nuclear_hrmn_rcpt"/>
</dbReference>
<dbReference type="InterPro" id="IPR000536">
    <property type="entry name" value="Nucl_hrmn_rcpt_lig-bd"/>
</dbReference>
<dbReference type="GO" id="GO:0045944">
    <property type="term" value="P:positive regulation of transcription by RNA polymerase II"/>
    <property type="evidence" value="ECO:0007669"/>
    <property type="project" value="TreeGrafter"/>
</dbReference>